<dbReference type="GO" id="GO:0008168">
    <property type="term" value="F:methyltransferase activity"/>
    <property type="evidence" value="ECO:0007669"/>
    <property type="project" value="UniProtKB-KW"/>
</dbReference>
<dbReference type="EC" id="2.1.-.-" evidence="6"/>
<gene>
    <name evidence="5" type="ORF">CAZ10_37095</name>
    <name evidence="4" type="ORF">GUL26_33475</name>
    <name evidence="6" type="ORF">L4V69_17760</name>
</gene>
<dbReference type="PANTHER" id="PTHR43861:SF1">
    <property type="entry name" value="TRANS-ACONITATE 2-METHYLTRANSFERASE"/>
    <property type="match status" value="1"/>
</dbReference>
<dbReference type="RefSeq" id="WP_003089732.1">
    <property type="nucleotide sequence ID" value="NZ_AP014622.1"/>
</dbReference>
<sequence>MRSDLHEANRLSWNAATRAHNSHKADQAAFFRNGGSTLYPEELQLLGHLDGLRLLHLQCNAGQDSLSLARLGARVTGVDIADSAIDFARQLSRDSGIAADFQRDDILRWLPVAATRGERFERVFASYGTLVWLSDLKRWADGIAQVLVPGGRFVLVEFHPFALYFDPHWQPAYDYFSREPIAESGVSDYVAESGASLAPSGYRAGVENFSNPHPSYEFQWGLADVIGALLGAGLQLERLEEYPYANGWAGFDGMRDGGGGRMLPPADRPRLPLMYGLSARKPR</sequence>
<evidence type="ECO:0000313" key="7">
    <source>
        <dbReference type="Proteomes" id="UP000194857"/>
    </source>
</evidence>
<dbReference type="SUPFAM" id="SSF53335">
    <property type="entry name" value="S-adenosyl-L-methionine-dependent methyltransferases"/>
    <property type="match status" value="1"/>
</dbReference>
<dbReference type="AlphaFoldDB" id="A0A069PX80"/>
<name>A0A069PX80_PSEAI</name>
<evidence type="ECO:0000259" key="3">
    <source>
        <dbReference type="Pfam" id="PF13649"/>
    </source>
</evidence>
<dbReference type="Gene3D" id="3.40.50.150">
    <property type="entry name" value="Vaccinia Virus protein VP39"/>
    <property type="match status" value="1"/>
</dbReference>
<evidence type="ECO:0000256" key="1">
    <source>
        <dbReference type="ARBA" id="ARBA00022603"/>
    </source>
</evidence>
<evidence type="ECO:0000256" key="2">
    <source>
        <dbReference type="ARBA" id="ARBA00022679"/>
    </source>
</evidence>
<dbReference type="PANTHER" id="PTHR43861">
    <property type="entry name" value="TRANS-ACONITATE 2-METHYLTRANSFERASE-RELATED"/>
    <property type="match status" value="1"/>
</dbReference>
<dbReference type="KEGG" id="paeb:NCGM1900_4074"/>
<dbReference type="CDD" id="cd02440">
    <property type="entry name" value="AdoMet_MTases"/>
    <property type="match status" value="1"/>
</dbReference>
<organism evidence="5 7">
    <name type="scientific">Pseudomonas aeruginosa</name>
    <dbReference type="NCBI Taxonomy" id="287"/>
    <lineage>
        <taxon>Bacteria</taxon>
        <taxon>Pseudomonadati</taxon>
        <taxon>Pseudomonadota</taxon>
        <taxon>Gammaproteobacteria</taxon>
        <taxon>Pseudomonadales</taxon>
        <taxon>Pseudomonadaceae</taxon>
        <taxon>Pseudomonas</taxon>
    </lineage>
</organism>
<dbReference type="GO" id="GO:0032259">
    <property type="term" value="P:methylation"/>
    <property type="evidence" value="ECO:0007669"/>
    <property type="project" value="UniProtKB-KW"/>
</dbReference>
<dbReference type="OMA" id="QCHFGQD"/>
<dbReference type="InterPro" id="IPR029063">
    <property type="entry name" value="SAM-dependent_MTases_sf"/>
</dbReference>
<dbReference type="Proteomes" id="UP001297540">
    <property type="component" value="Chromosome"/>
</dbReference>
<feature type="domain" description="Methyltransferase" evidence="3">
    <location>
        <begin position="55"/>
        <end position="151"/>
    </location>
</feature>
<keyword evidence="1 5" id="KW-0489">Methyltransferase</keyword>
<dbReference type="InterPro" id="IPR041698">
    <property type="entry name" value="Methyltransf_25"/>
</dbReference>
<proteinExistence type="predicted"/>
<accession>A0A069PX80</accession>
<dbReference type="Proteomes" id="UP000644192">
    <property type="component" value="Unassembled WGS sequence"/>
</dbReference>
<reference evidence="4" key="2">
    <citation type="submission" date="2020-01" db="EMBL/GenBank/DDBJ databases">
        <title>Bacteria Cultured from War Wounds Associated with the Conflict in Eastern Ukraine.</title>
        <authorList>
            <person name="Snesrud E."/>
            <person name="Galac M.R."/>
            <person name="Mc Gann P."/>
            <person name="Valentine K."/>
            <person name="Viacheslav K."/>
        </authorList>
    </citation>
    <scope>NUCLEOTIDE SEQUENCE</scope>
    <source>
        <strain evidence="4">VNMU148</strain>
    </source>
</reference>
<dbReference type="EMBL" id="CP136986">
    <property type="protein sequence ID" value="WOS80928.1"/>
    <property type="molecule type" value="Genomic_DNA"/>
</dbReference>
<protein>
    <submittedName>
        <fullName evidence="5 6">SAM-dependent methyltransferase</fullName>
        <ecNumber evidence="6">2.1.-.-</ecNumber>
    </submittedName>
    <submittedName>
        <fullName evidence="4">Methyltransferase domain-containing protein</fullName>
    </submittedName>
</protein>
<reference evidence="5 7" key="1">
    <citation type="submission" date="2017-05" db="EMBL/GenBank/DDBJ databases">
        <authorList>
            <person name="Song R."/>
            <person name="Chenine A.L."/>
            <person name="Ruprecht R.M."/>
        </authorList>
    </citation>
    <scope>NUCLEOTIDE SEQUENCE [LARGE SCALE GENOMIC DNA]</scope>
    <source>
        <strain evidence="5 7">S567_C10_BS</strain>
    </source>
</reference>
<dbReference type="Pfam" id="PF13649">
    <property type="entry name" value="Methyltransf_25"/>
    <property type="match status" value="1"/>
</dbReference>
<reference evidence="6" key="4">
    <citation type="submission" date="2023-10" db="EMBL/GenBank/DDBJ databases">
        <title>Pathogen: clinical or host-associated sample.</title>
        <authorList>
            <person name="Hergert J."/>
            <person name="Casey R."/>
            <person name="Wagner J."/>
            <person name="Young E.L."/>
            <person name="Oakeson K.F."/>
        </authorList>
    </citation>
    <scope>NUCLEOTIDE SEQUENCE</scope>
    <source>
        <strain evidence="6">2021CK-01020</strain>
    </source>
</reference>
<reference evidence="6" key="3">
    <citation type="submission" date="2023-06" db="EMBL/GenBank/DDBJ databases">
        <authorList>
            <consortium name="Clinical and Environmental Microbiology Branch: Whole genome sequencing antimicrobial resistance pathogens in the healthcare setting"/>
        </authorList>
    </citation>
    <scope>NUCLEOTIDE SEQUENCE</scope>
    <source>
        <strain evidence="6">2021CK-01020</strain>
    </source>
</reference>
<dbReference type="EMBL" id="WXZT01000043">
    <property type="protein sequence ID" value="MZZ17184.1"/>
    <property type="molecule type" value="Genomic_DNA"/>
</dbReference>
<evidence type="ECO:0000313" key="6">
    <source>
        <dbReference type="EMBL" id="WOS80928.1"/>
    </source>
</evidence>
<dbReference type="Proteomes" id="UP000194857">
    <property type="component" value="Unassembled WGS sequence"/>
</dbReference>
<evidence type="ECO:0000313" key="4">
    <source>
        <dbReference type="EMBL" id="MZZ17184.1"/>
    </source>
</evidence>
<keyword evidence="2 5" id="KW-0808">Transferase</keyword>
<dbReference type="EMBL" id="NFFZ01000046">
    <property type="protein sequence ID" value="OTI54614.1"/>
    <property type="molecule type" value="Genomic_DNA"/>
</dbReference>
<evidence type="ECO:0000313" key="5">
    <source>
        <dbReference type="EMBL" id="OTI54614.1"/>
    </source>
</evidence>